<evidence type="ECO:0000313" key="1">
    <source>
        <dbReference type="EMBL" id="CAH2069185.1"/>
    </source>
</evidence>
<keyword evidence="2" id="KW-1185">Reference proteome</keyword>
<gene>
    <name evidence="1" type="ORF">TAV2_LOCUS19678</name>
</gene>
<accession>A0AAU9SL73</accession>
<dbReference type="EMBL" id="OU466862">
    <property type="protein sequence ID" value="CAH2069185.1"/>
    <property type="molecule type" value="Genomic_DNA"/>
</dbReference>
<dbReference type="AlphaFoldDB" id="A0AAU9SL73"/>
<dbReference type="PANTHER" id="PTHR43242:SF1">
    <property type="entry name" value="NAD(P)-BINDING ROSSMANN-FOLD SUPERFAMILY PROTEIN"/>
    <property type="match status" value="1"/>
</dbReference>
<evidence type="ECO:0000313" key="2">
    <source>
        <dbReference type="Proteomes" id="UP000836841"/>
    </source>
</evidence>
<sequence length="136" mass="14719">MEKKTTKVVIVGGTGYLGQQLLQAFTGKNGGDGYDVAFTHHSSPLPRILHDAFPHFPAFPVDLKSGLGFDSIAQDFGQPVPRACEQDPDSAMSINVPSSLVNWLSSFETNKTLLIYLSTDQGKSYIEPATVNDLGF</sequence>
<dbReference type="PANTHER" id="PTHR43242">
    <property type="entry name" value="NAD(P)-BINDING ROSSMANN-FOLD SUPERFAMILY PROTEIN"/>
    <property type="match status" value="1"/>
</dbReference>
<proteinExistence type="predicted"/>
<protein>
    <submittedName>
        <fullName evidence="1">Uncharacterized protein</fullName>
    </submittedName>
</protein>
<name>A0AAU9SL73_THLAR</name>
<dbReference type="InterPro" id="IPR036291">
    <property type="entry name" value="NAD(P)-bd_dom_sf"/>
</dbReference>
<organism evidence="1 2">
    <name type="scientific">Thlaspi arvense</name>
    <name type="common">Field penny-cress</name>
    <dbReference type="NCBI Taxonomy" id="13288"/>
    <lineage>
        <taxon>Eukaryota</taxon>
        <taxon>Viridiplantae</taxon>
        <taxon>Streptophyta</taxon>
        <taxon>Embryophyta</taxon>
        <taxon>Tracheophyta</taxon>
        <taxon>Spermatophyta</taxon>
        <taxon>Magnoliopsida</taxon>
        <taxon>eudicotyledons</taxon>
        <taxon>Gunneridae</taxon>
        <taxon>Pentapetalae</taxon>
        <taxon>rosids</taxon>
        <taxon>malvids</taxon>
        <taxon>Brassicales</taxon>
        <taxon>Brassicaceae</taxon>
        <taxon>Thlaspideae</taxon>
        <taxon>Thlaspi</taxon>
    </lineage>
</organism>
<dbReference type="Proteomes" id="UP000836841">
    <property type="component" value="Chromosome 6"/>
</dbReference>
<dbReference type="SUPFAM" id="SSF51735">
    <property type="entry name" value="NAD(P)-binding Rossmann-fold domains"/>
    <property type="match status" value="1"/>
</dbReference>
<dbReference type="Gene3D" id="3.40.50.720">
    <property type="entry name" value="NAD(P)-binding Rossmann-like Domain"/>
    <property type="match status" value="1"/>
</dbReference>
<reference evidence="1 2" key="1">
    <citation type="submission" date="2022-03" db="EMBL/GenBank/DDBJ databases">
        <authorList>
            <person name="Nunn A."/>
            <person name="Chopra R."/>
            <person name="Nunn A."/>
            <person name="Contreras Garrido A."/>
        </authorList>
    </citation>
    <scope>NUCLEOTIDE SEQUENCE [LARGE SCALE GENOMIC DNA]</scope>
</reference>